<keyword evidence="8 12" id="KW-1133">Transmembrane helix</keyword>
<dbReference type="PROSITE" id="PS51352">
    <property type="entry name" value="THIOREDOXIN_2"/>
    <property type="match status" value="1"/>
</dbReference>
<sequence>MKFPRINPSSFFLFSAVVSLIATLTVTRAAAEAEAKPPTGVIKLDARNFDSSIRDGNVWLVEFYAPWCGHCTRFAPTYETVANTLHGMHKKNPSRKIMVGKVDGSGEKAITSRFNIMGYPSFFLIEGWSVRQYDGKRSLEDMVKFATVTYEEVEPIPFMNSPFGPIGQLRALLMFLGTKIVDCYEYLVAKGMSSVMAAGTIVILGIITGMANIIIFGYLTLPKIKDD</sequence>
<dbReference type="CDD" id="cd02961">
    <property type="entry name" value="PDI_a_family"/>
    <property type="match status" value="1"/>
</dbReference>
<feature type="domain" description="Thioredoxin" evidence="14">
    <location>
        <begin position="24"/>
        <end position="151"/>
    </location>
</feature>
<evidence type="ECO:0000256" key="9">
    <source>
        <dbReference type="ARBA" id="ARBA00023136"/>
    </source>
</evidence>
<dbReference type="GO" id="GO:0005789">
    <property type="term" value="C:endoplasmic reticulum membrane"/>
    <property type="evidence" value="ECO:0007669"/>
    <property type="project" value="UniProtKB-SubCell"/>
</dbReference>
<protein>
    <recommendedName>
        <fullName evidence="14">Thioredoxin domain-containing protein</fullName>
    </recommendedName>
</protein>
<dbReference type="EMBL" id="HBNS01030170">
    <property type="protein sequence ID" value="CAE4623931.1"/>
    <property type="molecule type" value="Transcribed_RNA"/>
</dbReference>
<evidence type="ECO:0000256" key="1">
    <source>
        <dbReference type="ARBA" id="ARBA00004115"/>
    </source>
</evidence>
<keyword evidence="7" id="KW-0249">Electron transport</keyword>
<evidence type="ECO:0000256" key="13">
    <source>
        <dbReference type="SAM" id="SignalP"/>
    </source>
</evidence>
<evidence type="ECO:0000313" key="15">
    <source>
        <dbReference type="EMBL" id="CAE4623931.1"/>
    </source>
</evidence>
<feature type="signal peptide" evidence="13">
    <location>
        <begin position="1"/>
        <end position="31"/>
    </location>
</feature>
<dbReference type="InterPro" id="IPR036249">
    <property type="entry name" value="Thioredoxin-like_sf"/>
</dbReference>
<keyword evidence="10" id="KW-1015">Disulfide bond</keyword>
<keyword evidence="4 12" id="KW-0812">Transmembrane</keyword>
<feature type="transmembrane region" description="Helical" evidence="12">
    <location>
        <begin position="195"/>
        <end position="221"/>
    </location>
</feature>
<name>A0A7S4RSQ5_9STRA</name>
<evidence type="ECO:0000256" key="6">
    <source>
        <dbReference type="ARBA" id="ARBA00022824"/>
    </source>
</evidence>
<proteinExistence type="predicted"/>
<dbReference type="Gene3D" id="3.40.30.10">
    <property type="entry name" value="Glutaredoxin"/>
    <property type="match status" value="1"/>
</dbReference>
<dbReference type="Pfam" id="PF00085">
    <property type="entry name" value="Thioredoxin"/>
    <property type="match status" value="1"/>
</dbReference>
<comment type="subcellular location">
    <subcellularLocation>
        <location evidence="1">Endoplasmic reticulum membrane</location>
        <topology evidence="1">Single-pass type I membrane protein</topology>
    </subcellularLocation>
</comment>
<keyword evidence="2" id="KW-0813">Transport</keyword>
<feature type="chain" id="PRO_5031044838" description="Thioredoxin domain-containing protein" evidence="13">
    <location>
        <begin position="32"/>
        <end position="227"/>
    </location>
</feature>
<dbReference type="PANTHER" id="PTHR46107">
    <property type="entry name" value="DUMPY: SHORTER THAN WILD-TYPE"/>
    <property type="match status" value="1"/>
</dbReference>
<evidence type="ECO:0000256" key="12">
    <source>
        <dbReference type="SAM" id="Phobius"/>
    </source>
</evidence>
<dbReference type="InterPro" id="IPR052454">
    <property type="entry name" value="TMX_domain-containing"/>
</dbReference>
<organism evidence="15">
    <name type="scientific">Ditylum brightwellii</name>
    <dbReference type="NCBI Taxonomy" id="49249"/>
    <lineage>
        <taxon>Eukaryota</taxon>
        <taxon>Sar</taxon>
        <taxon>Stramenopiles</taxon>
        <taxon>Ochrophyta</taxon>
        <taxon>Bacillariophyta</taxon>
        <taxon>Mediophyceae</taxon>
        <taxon>Lithodesmiophycidae</taxon>
        <taxon>Lithodesmiales</taxon>
        <taxon>Lithodesmiaceae</taxon>
        <taxon>Ditylum</taxon>
    </lineage>
</organism>
<dbReference type="PANTHER" id="PTHR46107:SF3">
    <property type="entry name" value="THIOREDOXIN DOMAIN-CONTAINING PROTEIN"/>
    <property type="match status" value="1"/>
</dbReference>
<evidence type="ECO:0000256" key="5">
    <source>
        <dbReference type="ARBA" id="ARBA00022729"/>
    </source>
</evidence>
<reference evidence="15" key="1">
    <citation type="submission" date="2021-01" db="EMBL/GenBank/DDBJ databases">
        <authorList>
            <person name="Corre E."/>
            <person name="Pelletier E."/>
            <person name="Niang G."/>
            <person name="Scheremetjew M."/>
            <person name="Finn R."/>
            <person name="Kale V."/>
            <person name="Holt S."/>
            <person name="Cochrane G."/>
            <person name="Meng A."/>
            <person name="Brown T."/>
            <person name="Cohen L."/>
        </authorList>
    </citation>
    <scope>NUCLEOTIDE SEQUENCE</scope>
    <source>
        <strain evidence="15">GSO104</strain>
    </source>
</reference>
<keyword evidence="9 12" id="KW-0472">Membrane</keyword>
<gene>
    <name evidence="15" type="ORF">DBRI00130_LOCUS23694</name>
</gene>
<evidence type="ECO:0000259" key="14">
    <source>
        <dbReference type="PROSITE" id="PS51352"/>
    </source>
</evidence>
<evidence type="ECO:0000256" key="7">
    <source>
        <dbReference type="ARBA" id="ARBA00022982"/>
    </source>
</evidence>
<evidence type="ECO:0000256" key="3">
    <source>
        <dbReference type="ARBA" id="ARBA00022553"/>
    </source>
</evidence>
<dbReference type="SUPFAM" id="SSF52833">
    <property type="entry name" value="Thioredoxin-like"/>
    <property type="match status" value="1"/>
</dbReference>
<evidence type="ECO:0000256" key="4">
    <source>
        <dbReference type="ARBA" id="ARBA00022692"/>
    </source>
</evidence>
<dbReference type="GO" id="GO:0015036">
    <property type="term" value="F:disulfide oxidoreductase activity"/>
    <property type="evidence" value="ECO:0007669"/>
    <property type="project" value="TreeGrafter"/>
</dbReference>
<accession>A0A7S4RSQ5</accession>
<evidence type="ECO:0000256" key="11">
    <source>
        <dbReference type="ARBA" id="ARBA00023284"/>
    </source>
</evidence>
<dbReference type="AlphaFoldDB" id="A0A7S4RSQ5"/>
<keyword evidence="3" id="KW-0597">Phosphoprotein</keyword>
<dbReference type="InterPro" id="IPR013766">
    <property type="entry name" value="Thioredoxin_domain"/>
</dbReference>
<evidence type="ECO:0000256" key="8">
    <source>
        <dbReference type="ARBA" id="ARBA00022989"/>
    </source>
</evidence>
<keyword evidence="5 13" id="KW-0732">Signal</keyword>
<dbReference type="InterPro" id="IPR017937">
    <property type="entry name" value="Thioredoxin_CS"/>
</dbReference>
<evidence type="ECO:0000256" key="10">
    <source>
        <dbReference type="ARBA" id="ARBA00023157"/>
    </source>
</evidence>
<dbReference type="PROSITE" id="PS00194">
    <property type="entry name" value="THIOREDOXIN_1"/>
    <property type="match status" value="1"/>
</dbReference>
<keyword evidence="11" id="KW-0676">Redox-active center</keyword>
<evidence type="ECO:0000256" key="2">
    <source>
        <dbReference type="ARBA" id="ARBA00022448"/>
    </source>
</evidence>
<keyword evidence="6" id="KW-0256">Endoplasmic reticulum</keyword>